<keyword evidence="4 5" id="KW-0238">DNA-binding</keyword>
<dbReference type="GO" id="GO:0005737">
    <property type="term" value="C:cytoplasm"/>
    <property type="evidence" value="ECO:0007669"/>
    <property type="project" value="UniProtKB-SubCell"/>
</dbReference>
<keyword evidence="5" id="KW-0007">Acetylation</keyword>
<dbReference type="GO" id="GO:0003723">
    <property type="term" value="F:RNA binding"/>
    <property type="evidence" value="ECO:0007669"/>
    <property type="project" value="InterPro"/>
</dbReference>
<keyword evidence="3 5" id="KW-0963">Cytoplasm</keyword>
<feature type="modified residue" description="N6-acetyllysine" evidence="5">
    <location>
        <position position="31"/>
    </location>
</feature>
<dbReference type="SUPFAM" id="SSF82704">
    <property type="entry name" value="AlbA-like"/>
    <property type="match status" value="1"/>
</dbReference>
<evidence type="ECO:0000313" key="8">
    <source>
        <dbReference type="EMBL" id="ASI13535.1"/>
    </source>
</evidence>
<dbReference type="Pfam" id="PF01918">
    <property type="entry name" value="Alba"/>
    <property type="match status" value="1"/>
</dbReference>
<keyword evidence="9" id="KW-1185">Reference proteome</keyword>
<dbReference type="EMBL" id="CP019964">
    <property type="protein sequence ID" value="ASI13535.1"/>
    <property type="molecule type" value="Genomic_DNA"/>
</dbReference>
<dbReference type="GO" id="GO:0003690">
    <property type="term" value="F:double-stranded DNA binding"/>
    <property type="evidence" value="ECO:0007669"/>
    <property type="project" value="UniProtKB-UniRule"/>
</dbReference>
<dbReference type="NCBIfam" id="TIGR00285">
    <property type="entry name" value="DNA-binding protein Alba"/>
    <property type="match status" value="1"/>
</dbReference>
<feature type="domain" description="DNA/RNA-binding protein Alba-like" evidence="7">
    <location>
        <begin position="25"/>
        <end position="81"/>
    </location>
</feature>
<comment type="similarity">
    <text evidence="1 5">Belongs to the histone-like Alba family.</text>
</comment>
<evidence type="ECO:0000256" key="6">
    <source>
        <dbReference type="SAM" id="MobiDB-lite"/>
    </source>
</evidence>
<protein>
    <recommendedName>
        <fullName evidence="5">DNA/RNA-binding protein Alba</fullName>
    </recommendedName>
</protein>
<comment type="subcellular location">
    <subcellularLocation>
        <location evidence="5">Cytoplasm</location>
    </subcellularLocation>
    <subcellularLocation>
        <location evidence="5">Chromosome</location>
    </subcellularLocation>
</comment>
<dbReference type="NCBIfam" id="NF003088">
    <property type="entry name" value="PRK04015.1"/>
    <property type="match status" value="1"/>
</dbReference>
<evidence type="ECO:0000256" key="2">
    <source>
        <dbReference type="ARBA" id="ARBA00022454"/>
    </source>
</evidence>
<accession>A0A218NM43</accession>
<dbReference type="Gene3D" id="3.30.110.20">
    <property type="entry name" value="Alba-like domain"/>
    <property type="match status" value="1"/>
</dbReference>
<name>A0A218NM43_9ARCH</name>
<dbReference type="GO" id="GO:0030261">
    <property type="term" value="P:chromosome condensation"/>
    <property type="evidence" value="ECO:0007669"/>
    <property type="project" value="UniProtKB-KW"/>
</dbReference>
<dbReference type="AlphaFoldDB" id="A0A218NM43"/>
<evidence type="ECO:0000313" key="9">
    <source>
        <dbReference type="Proteomes" id="UP000197679"/>
    </source>
</evidence>
<feature type="region of interest" description="Disordered" evidence="6">
    <location>
        <begin position="1"/>
        <end position="21"/>
    </location>
</feature>
<comment type="PTM">
    <text evidence="5">Acetylated. Acetylation at Lys-31 decreases DNA-binding affinity.</text>
</comment>
<evidence type="ECO:0000259" key="7">
    <source>
        <dbReference type="Pfam" id="PF01918"/>
    </source>
</evidence>
<proteinExistence type="inferred from homology"/>
<comment type="function">
    <text evidence="5">Binds double-stranded DNA tightly but without sequence specificity. Involved in DNA compaction.</text>
</comment>
<sequence>MADEMNVANDETRTEEEGRKTNETNIVYIGKKPTMNYVLAVVTQFNNGMNEVSIKARGNSISKAVDVKEIVINKFLTDVKQKDISTASEELTNEDGSKSKVSSINITLMK</sequence>
<dbReference type="KEGG" id="marh:Mia14_0201"/>
<keyword evidence="5" id="KW-0226">DNA condensation</keyword>
<dbReference type="InterPro" id="IPR013795">
    <property type="entry name" value="DNA/RNA-bd_Alba"/>
</dbReference>
<dbReference type="Proteomes" id="UP000197679">
    <property type="component" value="Chromosome"/>
</dbReference>
<evidence type="ECO:0000256" key="4">
    <source>
        <dbReference type="ARBA" id="ARBA00023125"/>
    </source>
</evidence>
<organism evidence="8 9">
    <name type="scientific">Candidatus Mancarchaeum acidiphilum</name>
    <dbReference type="NCBI Taxonomy" id="1920749"/>
    <lineage>
        <taxon>Archaea</taxon>
        <taxon>Candidatus Micrarchaeota</taxon>
        <taxon>Candidatus Mancarchaeum</taxon>
    </lineage>
</organism>
<dbReference type="HAMAP" id="MF_01122">
    <property type="entry name" value="AlbA"/>
    <property type="match status" value="1"/>
</dbReference>
<gene>
    <name evidence="5" type="primary">albA</name>
    <name evidence="8" type="ORF">Mia14_0201</name>
</gene>
<reference evidence="8 9" key="1">
    <citation type="journal article" date="2017" name="Nat. Commun.">
        <title>'ARMAN' archaea depend on association with euryarchaeal host in culture and in situ.</title>
        <authorList>
            <person name="Golyshina O."/>
            <person name="Toshchakov S."/>
            <person name="Makarova K."/>
            <person name="Gavrilov S."/>
            <person name="Korzhenkov A."/>
            <person name="La Cono V."/>
            <person name="Arcadi E."/>
            <person name="Nechitaylo T."/>
            <person name="Ferrer M."/>
            <person name="Kublanov I."/>
            <person name="Wolf Y."/>
            <person name="Yakimov M."/>
            <person name="Golyshin P."/>
            <person name="Slesarev A."/>
            <person name="Kozyavkin S."/>
        </authorList>
    </citation>
    <scope>NUCLEOTIDE SEQUENCE [LARGE SCALE GENOMIC DNA]</scope>
    <source>
        <strain evidence="8 9">Mia14</strain>
    </source>
</reference>
<dbReference type="InterPro" id="IPR002775">
    <property type="entry name" value="DNA/RNA-bd_Alba-like"/>
</dbReference>
<dbReference type="PIRSF" id="PIRSF028732">
    <property type="entry name" value="Alba"/>
    <property type="match status" value="1"/>
</dbReference>
<feature type="region of interest" description="Disordered" evidence="6">
    <location>
        <begin position="83"/>
        <end position="110"/>
    </location>
</feature>
<keyword evidence="2 5" id="KW-0158">Chromosome</keyword>
<dbReference type="GO" id="GO:0005694">
    <property type="term" value="C:chromosome"/>
    <property type="evidence" value="ECO:0007669"/>
    <property type="project" value="UniProtKB-SubCell"/>
</dbReference>
<feature type="compositionally biased region" description="Basic and acidic residues" evidence="6">
    <location>
        <begin position="10"/>
        <end position="21"/>
    </location>
</feature>
<feature type="compositionally biased region" description="Polar residues" evidence="6">
    <location>
        <begin position="99"/>
        <end position="110"/>
    </location>
</feature>
<evidence type="ECO:0000256" key="3">
    <source>
        <dbReference type="ARBA" id="ARBA00022490"/>
    </source>
</evidence>
<dbReference type="InterPro" id="IPR036882">
    <property type="entry name" value="Alba-like_dom_sf"/>
</dbReference>
<evidence type="ECO:0000256" key="5">
    <source>
        <dbReference type="HAMAP-Rule" id="MF_01122"/>
    </source>
</evidence>
<evidence type="ECO:0000256" key="1">
    <source>
        <dbReference type="ARBA" id="ARBA00008018"/>
    </source>
</evidence>